<accession>A0A7M7JPD8</accession>
<reference evidence="3" key="1">
    <citation type="submission" date="2021-01" db="UniProtKB">
        <authorList>
            <consortium name="EnsemblMetazoa"/>
        </authorList>
    </citation>
    <scope>IDENTIFICATION</scope>
</reference>
<dbReference type="GeneID" id="111247784"/>
<protein>
    <recommendedName>
        <fullName evidence="2">DUF4817 domain-containing protein</fullName>
    </recommendedName>
</protein>
<dbReference type="Proteomes" id="UP000594260">
    <property type="component" value="Unplaced"/>
</dbReference>
<dbReference type="OrthoDB" id="9979538at2759"/>
<organism evidence="3 4">
    <name type="scientific">Varroa destructor</name>
    <name type="common">Honeybee mite</name>
    <dbReference type="NCBI Taxonomy" id="109461"/>
    <lineage>
        <taxon>Eukaryota</taxon>
        <taxon>Metazoa</taxon>
        <taxon>Ecdysozoa</taxon>
        <taxon>Arthropoda</taxon>
        <taxon>Chelicerata</taxon>
        <taxon>Arachnida</taxon>
        <taxon>Acari</taxon>
        <taxon>Parasitiformes</taxon>
        <taxon>Mesostigmata</taxon>
        <taxon>Gamasina</taxon>
        <taxon>Dermanyssoidea</taxon>
        <taxon>Varroidae</taxon>
        <taxon>Varroa</taxon>
    </lineage>
</organism>
<dbReference type="InterPro" id="IPR032135">
    <property type="entry name" value="DUF4817"/>
</dbReference>
<sequence length="296" mass="33304">MMERYTLPQKLLFIKTYYSTTRPHSFAVAVSKLREMLEPELVPTEDVLRELIQKFRTTGSIVNGPPQLPAQKPAAVRKIANVQEVIVPPISDFSSSEEDELPQKSFDQHQYHERYQIQSNGYTSRRKSDPRLPAMRPSKVPRQEQQAVSASTVVVSSQQLPISQMTVSGSMPCSDPYSVDAPIAFIATLDYPESADTENAELEPSIKLEVKEEVVEPEDSNQQFVMATKHEQQISCSGEESYQESGLPDFTLSQIKQEIKSEVLDEIPPERLDQGLTTPIIVKIEPKDNDENLLGI</sequence>
<feature type="domain" description="DUF4817" evidence="2">
    <location>
        <begin position="6"/>
        <end position="61"/>
    </location>
</feature>
<evidence type="ECO:0000313" key="3">
    <source>
        <dbReference type="EnsemblMetazoa" id="XP_022654868"/>
    </source>
</evidence>
<name>A0A7M7JPD8_VARDE</name>
<dbReference type="AlphaFoldDB" id="A0A7M7JPD8"/>
<dbReference type="RefSeq" id="XP_022654868.1">
    <property type="nucleotide sequence ID" value="XM_022799133.1"/>
</dbReference>
<keyword evidence="4" id="KW-1185">Reference proteome</keyword>
<feature type="region of interest" description="Disordered" evidence="1">
    <location>
        <begin position="91"/>
        <end position="151"/>
    </location>
</feature>
<dbReference type="InParanoid" id="A0A7M7JPD8"/>
<evidence type="ECO:0000256" key="1">
    <source>
        <dbReference type="SAM" id="MobiDB-lite"/>
    </source>
</evidence>
<evidence type="ECO:0000259" key="2">
    <source>
        <dbReference type="Pfam" id="PF16087"/>
    </source>
</evidence>
<evidence type="ECO:0000313" key="4">
    <source>
        <dbReference type="Proteomes" id="UP000594260"/>
    </source>
</evidence>
<feature type="compositionally biased region" description="Basic and acidic residues" evidence="1">
    <location>
        <begin position="106"/>
        <end position="115"/>
    </location>
</feature>
<dbReference type="Pfam" id="PF16087">
    <property type="entry name" value="DUF4817"/>
    <property type="match status" value="1"/>
</dbReference>
<dbReference type="EnsemblMetazoa" id="XM_022799133">
    <property type="protein sequence ID" value="XP_022654868"/>
    <property type="gene ID" value="LOC111247784"/>
</dbReference>
<proteinExistence type="predicted"/>
<dbReference type="KEGG" id="vde:111247784"/>